<proteinExistence type="predicted"/>
<feature type="domain" description="C-type lectin" evidence="1">
    <location>
        <begin position="18"/>
        <end position="79"/>
    </location>
</feature>
<protein>
    <recommendedName>
        <fullName evidence="1">C-type lectin domain-containing protein</fullName>
    </recommendedName>
</protein>
<name>A0A8C7X0W9_9TELE</name>
<keyword evidence="3" id="KW-1185">Reference proteome</keyword>
<evidence type="ECO:0000313" key="3">
    <source>
        <dbReference type="Proteomes" id="UP000694383"/>
    </source>
</evidence>
<dbReference type="SUPFAM" id="SSF56436">
    <property type="entry name" value="C-type lectin-like"/>
    <property type="match status" value="1"/>
</dbReference>
<dbReference type="InterPro" id="IPR001304">
    <property type="entry name" value="C-type_lectin-like"/>
</dbReference>
<dbReference type="PANTHER" id="PTHR45784:SF3">
    <property type="entry name" value="C-TYPE LECTIN DOMAIN FAMILY 4 MEMBER K-LIKE-RELATED"/>
    <property type="match status" value="1"/>
</dbReference>
<dbReference type="GeneTree" id="ENSGT00940000177362"/>
<organism evidence="2 3">
    <name type="scientific">Oryzias sinensis</name>
    <name type="common">Chinese medaka</name>
    <dbReference type="NCBI Taxonomy" id="183150"/>
    <lineage>
        <taxon>Eukaryota</taxon>
        <taxon>Metazoa</taxon>
        <taxon>Chordata</taxon>
        <taxon>Craniata</taxon>
        <taxon>Vertebrata</taxon>
        <taxon>Euteleostomi</taxon>
        <taxon>Actinopterygii</taxon>
        <taxon>Neopterygii</taxon>
        <taxon>Teleostei</taxon>
        <taxon>Neoteleostei</taxon>
        <taxon>Acanthomorphata</taxon>
        <taxon>Ovalentaria</taxon>
        <taxon>Atherinomorphae</taxon>
        <taxon>Beloniformes</taxon>
        <taxon>Adrianichthyidae</taxon>
        <taxon>Oryziinae</taxon>
        <taxon>Oryzias</taxon>
    </lineage>
</organism>
<accession>A0A8C7X0W9</accession>
<dbReference type="AlphaFoldDB" id="A0A8C7X0W9"/>
<dbReference type="Pfam" id="PF00059">
    <property type="entry name" value="Lectin_C"/>
    <property type="match status" value="1"/>
</dbReference>
<sequence length="133" mass="15156">SIRYLSLSPTGTQQNPEYVFVNERMNWSSAQRHCGHNFTDLATVRNDTDWQKIYSVVPTYQNTWMGLYRNSNIFWSDGTDTDAEARRSKQSLVRIIFPSSDYFPTEYIFPKSSDCPVRGSVSASLTGGMCSSE</sequence>
<reference evidence="2" key="2">
    <citation type="submission" date="2025-09" db="UniProtKB">
        <authorList>
            <consortium name="Ensembl"/>
        </authorList>
    </citation>
    <scope>IDENTIFICATION</scope>
</reference>
<dbReference type="PROSITE" id="PS50041">
    <property type="entry name" value="C_TYPE_LECTIN_2"/>
    <property type="match status" value="1"/>
</dbReference>
<evidence type="ECO:0000259" key="1">
    <source>
        <dbReference type="PROSITE" id="PS50041"/>
    </source>
</evidence>
<dbReference type="Ensembl" id="ENSOSIT00000006434.1">
    <property type="protein sequence ID" value="ENSOSIP00000006000.1"/>
    <property type="gene ID" value="ENSOSIG00000004111.1"/>
</dbReference>
<reference evidence="2" key="1">
    <citation type="submission" date="2025-08" db="UniProtKB">
        <authorList>
            <consortium name="Ensembl"/>
        </authorList>
    </citation>
    <scope>IDENTIFICATION</scope>
</reference>
<dbReference type="PANTHER" id="PTHR45784">
    <property type="entry name" value="C-TYPE LECTIN DOMAIN FAMILY 20 MEMBER A-RELATED"/>
    <property type="match status" value="1"/>
</dbReference>
<dbReference type="Proteomes" id="UP000694383">
    <property type="component" value="Unplaced"/>
</dbReference>
<dbReference type="InterPro" id="IPR016187">
    <property type="entry name" value="CTDL_fold"/>
</dbReference>
<evidence type="ECO:0000313" key="2">
    <source>
        <dbReference type="Ensembl" id="ENSOSIP00000006000.1"/>
    </source>
</evidence>
<dbReference type="InterPro" id="IPR016186">
    <property type="entry name" value="C-type_lectin-like/link_sf"/>
</dbReference>
<dbReference type="Gene3D" id="3.10.100.10">
    <property type="entry name" value="Mannose-Binding Protein A, subunit A"/>
    <property type="match status" value="1"/>
</dbReference>